<proteinExistence type="predicted"/>
<dbReference type="eggNOG" id="ENOG5032Y99">
    <property type="taxonomic scope" value="Bacteria"/>
</dbReference>
<organism evidence="1 2">
    <name type="scientific">Endozoicomonas numazuensis</name>
    <dbReference type="NCBI Taxonomy" id="1137799"/>
    <lineage>
        <taxon>Bacteria</taxon>
        <taxon>Pseudomonadati</taxon>
        <taxon>Pseudomonadota</taxon>
        <taxon>Gammaproteobacteria</taxon>
        <taxon>Oceanospirillales</taxon>
        <taxon>Endozoicomonadaceae</taxon>
        <taxon>Endozoicomonas</taxon>
    </lineage>
</organism>
<gene>
    <name evidence="1" type="ORF">GZ78_00970</name>
</gene>
<keyword evidence="2" id="KW-1185">Reference proteome</keyword>
<evidence type="ECO:0000313" key="1">
    <source>
        <dbReference type="EMBL" id="KEQ18717.1"/>
    </source>
</evidence>
<dbReference type="SUPFAM" id="SSF53335">
    <property type="entry name" value="S-adenosyl-L-methionine-dependent methyltransferases"/>
    <property type="match status" value="1"/>
</dbReference>
<sequence length="280" mass="31186">MDGTHRATTNNFSVYVDDDDSDLYGDRDVPLKSDITRDGNDVGIQVEPDETAPIAQPIQHRSISRQVIASAQHVPAINTVEAIQFYTNAILNNEVPLISPDLTYIEKLGFTDDVKAFNDLLSGLDIWALVNHKWVSELVNWVKGNSCLEVMSGNGFLAKALKQNGVEVIATDDRSWDDPDSDKIRFYDVETLDAIDAIKKYSDKKVLIMSWPPPNVSVSYDVLKAWGSEKPVIFIGDKKGGMTACDDFYSHFKAIDEQPVKSYLPAHNAQDTVLIGYYVP</sequence>
<evidence type="ECO:0000313" key="2">
    <source>
        <dbReference type="Proteomes" id="UP000028073"/>
    </source>
</evidence>
<dbReference type="AlphaFoldDB" id="A0A081NJU4"/>
<protein>
    <recommendedName>
        <fullName evidence="3">SAM-dependent methyltransferase</fullName>
    </recommendedName>
</protein>
<accession>A0A081NJU4</accession>
<evidence type="ECO:0008006" key="3">
    <source>
        <dbReference type="Google" id="ProtNLM"/>
    </source>
</evidence>
<dbReference type="EMBL" id="JOKH01000001">
    <property type="protein sequence ID" value="KEQ18717.1"/>
    <property type="molecule type" value="Genomic_DNA"/>
</dbReference>
<dbReference type="OrthoDB" id="7068884at2"/>
<dbReference type="Proteomes" id="UP000028073">
    <property type="component" value="Unassembled WGS sequence"/>
</dbReference>
<dbReference type="InterPro" id="IPR029063">
    <property type="entry name" value="SAM-dependent_MTases_sf"/>
</dbReference>
<reference evidence="1 2" key="1">
    <citation type="submission" date="2014-06" db="EMBL/GenBank/DDBJ databases">
        <title>Whole Genome Sequences of Three Symbiotic Endozoicomonas Bacteria.</title>
        <authorList>
            <person name="Neave M.J."/>
            <person name="Apprill A."/>
            <person name="Voolstra C.R."/>
        </authorList>
    </citation>
    <scope>NUCLEOTIDE SEQUENCE [LARGE SCALE GENOMIC DNA]</scope>
    <source>
        <strain evidence="1 2">DSM 25634</strain>
    </source>
</reference>
<name>A0A081NJU4_9GAMM</name>
<comment type="caution">
    <text evidence="1">The sequence shown here is derived from an EMBL/GenBank/DDBJ whole genome shotgun (WGS) entry which is preliminary data.</text>
</comment>
<dbReference type="STRING" id="1137799.GZ78_00970"/>
<dbReference type="RefSeq" id="WP_034832022.1">
    <property type="nucleotide sequence ID" value="NZ_JOKH01000001.1"/>
</dbReference>